<dbReference type="PANTHER" id="PTHR12526">
    <property type="entry name" value="GLYCOSYLTRANSFERASE"/>
    <property type="match status" value="1"/>
</dbReference>
<evidence type="ECO:0000313" key="4">
    <source>
        <dbReference type="Proteomes" id="UP000738431"/>
    </source>
</evidence>
<reference evidence="3 4" key="2">
    <citation type="submission" date="2023-12" db="EMBL/GenBank/DDBJ databases">
        <title>Description of an unclassified Opitutus bacterium of Verrucomicrobiota.</title>
        <authorList>
            <person name="Zhang D.-F."/>
        </authorList>
    </citation>
    <scope>NUCLEOTIDE SEQUENCE [LARGE SCALE GENOMIC DNA]</scope>
    <source>
        <strain evidence="3 4">WL0086</strain>
    </source>
</reference>
<dbReference type="CDD" id="cd03801">
    <property type="entry name" value="GT4_PimA-like"/>
    <property type="match status" value="1"/>
</dbReference>
<evidence type="ECO:0000259" key="1">
    <source>
        <dbReference type="Pfam" id="PF00534"/>
    </source>
</evidence>
<keyword evidence="3" id="KW-0808">Transferase</keyword>
<sequence length="440" mass="47567">MRLLLITPEYPPAFGGGIGSYYGVLAPALVDLGWQVTVVAGSANAPGPDAGEADGVRVVPLDSNRTRALARRFPQFDLAPDFCAHLGAAWAAWEQADAGRNFDVVECTDWGLPFVPWIVSREPTPPTLVRLHGSIGQINAHDPRPSFGLSENLAAMAERSLLPHAAGRATCSLANQKLWSEILRQEVLYTPPPLHTNSLPDPLPPSAHGLVAGRIQRWKDPATLCRALARLGAEAPVIDWFGRDTEEASGGSHGDYLAREFPRIWGARIRPHPPVPPAEISLHQSAAAFVVVPSAWDVFNLGAAEAMAQGAIVICSRGAGASDLITHGVDGFLFDHGDDEELAACIRRVLALRAEERTAISARARKRILDTLAPAVSARAHAEQLLATAQSSRPSRSPSLYDGMFFPRESEAADHHGLDRISIRQIVHYLTGRLRSKFRD</sequence>
<dbReference type="PANTHER" id="PTHR12526:SF638">
    <property type="entry name" value="SPORE COAT PROTEIN SA"/>
    <property type="match status" value="1"/>
</dbReference>
<dbReference type="InterPro" id="IPR001296">
    <property type="entry name" value="Glyco_trans_1"/>
</dbReference>
<dbReference type="InterPro" id="IPR028098">
    <property type="entry name" value="Glyco_trans_4-like_N"/>
</dbReference>
<evidence type="ECO:0000313" key="3">
    <source>
        <dbReference type="EMBL" id="WRQ88459.1"/>
    </source>
</evidence>
<feature type="domain" description="Glycosyltransferase subfamily 4-like N-terminal" evidence="2">
    <location>
        <begin position="16"/>
        <end position="172"/>
    </location>
</feature>
<dbReference type="Pfam" id="PF00534">
    <property type="entry name" value="Glycos_transf_1"/>
    <property type="match status" value="1"/>
</dbReference>
<gene>
    <name evidence="3" type="ORF">K1X11_003530</name>
</gene>
<evidence type="ECO:0000259" key="2">
    <source>
        <dbReference type="Pfam" id="PF13579"/>
    </source>
</evidence>
<dbReference type="Gene3D" id="3.40.50.2000">
    <property type="entry name" value="Glycogen Phosphorylase B"/>
    <property type="match status" value="2"/>
</dbReference>
<keyword evidence="4" id="KW-1185">Reference proteome</keyword>
<organism evidence="3 4">
    <name type="scientific">Actomonas aquatica</name>
    <dbReference type="NCBI Taxonomy" id="2866162"/>
    <lineage>
        <taxon>Bacteria</taxon>
        <taxon>Pseudomonadati</taxon>
        <taxon>Verrucomicrobiota</taxon>
        <taxon>Opitutia</taxon>
        <taxon>Opitutales</taxon>
        <taxon>Opitutaceae</taxon>
        <taxon>Actomonas</taxon>
    </lineage>
</organism>
<proteinExistence type="predicted"/>
<dbReference type="Pfam" id="PF13579">
    <property type="entry name" value="Glyco_trans_4_4"/>
    <property type="match status" value="1"/>
</dbReference>
<reference evidence="3 4" key="1">
    <citation type="submission" date="2021-08" db="EMBL/GenBank/DDBJ databases">
        <authorList>
            <person name="Zhang D."/>
            <person name="Zhang A."/>
            <person name="Wang L."/>
        </authorList>
    </citation>
    <scope>NUCLEOTIDE SEQUENCE [LARGE SCALE GENOMIC DNA]</scope>
    <source>
        <strain evidence="3 4">WL0086</strain>
    </source>
</reference>
<dbReference type="EMBL" id="CP139781">
    <property type="protein sequence ID" value="WRQ88459.1"/>
    <property type="molecule type" value="Genomic_DNA"/>
</dbReference>
<keyword evidence="3" id="KW-0328">Glycosyltransferase</keyword>
<dbReference type="EC" id="2.4.-.-" evidence="3"/>
<feature type="domain" description="Glycosyl transferase family 1" evidence="1">
    <location>
        <begin position="275"/>
        <end position="367"/>
    </location>
</feature>
<dbReference type="GO" id="GO:0016757">
    <property type="term" value="F:glycosyltransferase activity"/>
    <property type="evidence" value="ECO:0007669"/>
    <property type="project" value="UniProtKB-KW"/>
</dbReference>
<protein>
    <submittedName>
        <fullName evidence="3">Glycosyltransferase family 4 protein</fullName>
        <ecNumber evidence="3">2.4.-.-</ecNumber>
    </submittedName>
</protein>
<dbReference type="Proteomes" id="UP000738431">
    <property type="component" value="Chromosome"/>
</dbReference>
<name>A0ABZ1CA36_9BACT</name>
<dbReference type="SUPFAM" id="SSF53756">
    <property type="entry name" value="UDP-Glycosyltransferase/glycogen phosphorylase"/>
    <property type="match status" value="1"/>
</dbReference>
<dbReference type="RefSeq" id="WP_221033270.1">
    <property type="nucleotide sequence ID" value="NZ_CP139781.1"/>
</dbReference>
<accession>A0ABZ1CA36</accession>